<feature type="binding site" evidence="6">
    <location>
        <position position="214"/>
    </location>
    <ligand>
        <name>substrate</name>
    </ligand>
</feature>
<feature type="domain" description="Amidase" evidence="8">
    <location>
        <begin position="110"/>
        <end position="572"/>
    </location>
</feature>
<evidence type="ECO:0000256" key="3">
    <source>
        <dbReference type="ARBA" id="ARBA00012922"/>
    </source>
</evidence>
<dbReference type="EC" id="3.5.1.4" evidence="3"/>
<evidence type="ECO:0000256" key="4">
    <source>
        <dbReference type="ARBA" id="ARBA00022801"/>
    </source>
</evidence>
<dbReference type="InterPro" id="IPR023631">
    <property type="entry name" value="Amidase_dom"/>
</dbReference>
<reference evidence="10" key="1">
    <citation type="journal article" date="2013" name="Genome Announc.">
        <title>Draft genome sequence of the basidiomycetous yeast-like fungus Pseudozyma hubeiensis SY62, which produces an abundant amount of the biosurfactant mannosylerythritol lipids.</title>
        <authorList>
            <person name="Konishi M."/>
            <person name="Hatada Y."/>
            <person name="Horiuchi J."/>
        </authorList>
    </citation>
    <scope>NUCLEOTIDE SEQUENCE [LARGE SCALE GENOMIC DNA]</scope>
    <source>
        <strain evidence="10">SY62</strain>
    </source>
</reference>
<dbReference type="SUPFAM" id="SSF75304">
    <property type="entry name" value="Amidase signature (AS) enzymes"/>
    <property type="match status" value="1"/>
</dbReference>
<dbReference type="HOGENOM" id="CLU_009600_9_2_1"/>
<dbReference type="Pfam" id="PF01425">
    <property type="entry name" value="Amidase"/>
    <property type="match status" value="1"/>
</dbReference>
<dbReference type="eggNOG" id="KOG1212">
    <property type="taxonomic scope" value="Eukaryota"/>
</dbReference>
<evidence type="ECO:0000256" key="5">
    <source>
        <dbReference type="PIRSR" id="PIRSR001221-1"/>
    </source>
</evidence>
<dbReference type="GO" id="GO:0004040">
    <property type="term" value="F:amidase activity"/>
    <property type="evidence" value="ECO:0007669"/>
    <property type="project" value="UniProtKB-EC"/>
</dbReference>
<dbReference type="GeneID" id="24106837"/>
<dbReference type="STRING" id="1305764.R9NZ21"/>
<dbReference type="InterPro" id="IPR036928">
    <property type="entry name" value="AS_sf"/>
</dbReference>
<name>R9NZ21_PSEHS</name>
<feature type="region of interest" description="Disordered" evidence="7">
    <location>
        <begin position="1"/>
        <end position="26"/>
    </location>
</feature>
<evidence type="ECO:0000256" key="2">
    <source>
        <dbReference type="ARBA" id="ARBA00009199"/>
    </source>
</evidence>
<dbReference type="PANTHER" id="PTHR46072:SF11">
    <property type="entry name" value="AMIDASE-RELATED"/>
    <property type="match status" value="1"/>
</dbReference>
<feature type="binding site" evidence="6">
    <location>
        <begin position="261"/>
        <end position="264"/>
    </location>
    <ligand>
        <name>substrate</name>
    </ligand>
</feature>
<dbReference type="PROSITE" id="PS00571">
    <property type="entry name" value="AMIDASES"/>
    <property type="match status" value="1"/>
</dbReference>
<keyword evidence="4 9" id="KW-0378">Hydrolase</keyword>
<gene>
    <name evidence="9" type="ORF">PHSY_001540</name>
</gene>
<keyword evidence="10" id="KW-1185">Reference proteome</keyword>
<accession>R9NZ21</accession>
<protein>
    <recommendedName>
        <fullName evidence="3">amidase</fullName>
        <ecNumber evidence="3">3.5.1.4</ecNumber>
    </recommendedName>
</protein>
<feature type="binding site" evidence="6">
    <location>
        <position position="240"/>
    </location>
    <ligand>
        <name>substrate</name>
    </ligand>
</feature>
<dbReference type="EMBL" id="DF238780">
    <property type="protein sequence ID" value="GAC93971.1"/>
    <property type="molecule type" value="Genomic_DNA"/>
</dbReference>
<evidence type="ECO:0000256" key="7">
    <source>
        <dbReference type="SAM" id="MobiDB-lite"/>
    </source>
</evidence>
<proteinExistence type="inferred from homology"/>
<feature type="active site" description="Charge relay system" evidence="5">
    <location>
        <position position="240"/>
    </location>
</feature>
<dbReference type="RefSeq" id="XP_012187558.1">
    <property type="nucleotide sequence ID" value="XM_012332168.1"/>
</dbReference>
<dbReference type="AlphaFoldDB" id="R9NZ21"/>
<dbReference type="OrthoDB" id="6428749at2759"/>
<comment type="catalytic activity">
    <reaction evidence="1">
        <text>a monocarboxylic acid amide + H2O = a monocarboxylate + NH4(+)</text>
        <dbReference type="Rhea" id="RHEA:12020"/>
        <dbReference type="ChEBI" id="CHEBI:15377"/>
        <dbReference type="ChEBI" id="CHEBI:28938"/>
        <dbReference type="ChEBI" id="CHEBI:35757"/>
        <dbReference type="ChEBI" id="CHEBI:83628"/>
        <dbReference type="EC" id="3.5.1.4"/>
    </reaction>
</comment>
<feature type="active site" description="Charge relay system" evidence="5">
    <location>
        <position position="165"/>
    </location>
</feature>
<dbReference type="Proteomes" id="UP000014071">
    <property type="component" value="Unassembled WGS sequence"/>
</dbReference>
<dbReference type="InterPro" id="IPR020556">
    <property type="entry name" value="Amidase_CS"/>
</dbReference>
<feature type="active site" description="Acyl-ester intermediate" evidence="5">
    <location>
        <position position="264"/>
    </location>
</feature>
<evidence type="ECO:0000259" key="8">
    <source>
        <dbReference type="Pfam" id="PF01425"/>
    </source>
</evidence>
<evidence type="ECO:0000313" key="9">
    <source>
        <dbReference type="EMBL" id="GAC93971.1"/>
    </source>
</evidence>
<evidence type="ECO:0000256" key="1">
    <source>
        <dbReference type="ARBA" id="ARBA00001311"/>
    </source>
</evidence>
<dbReference type="PANTHER" id="PTHR46072">
    <property type="entry name" value="AMIDASE-RELATED-RELATED"/>
    <property type="match status" value="1"/>
</dbReference>
<comment type="similarity">
    <text evidence="2">Belongs to the amidase family.</text>
</comment>
<evidence type="ECO:0000256" key="6">
    <source>
        <dbReference type="PIRSR" id="PIRSR001221-2"/>
    </source>
</evidence>
<evidence type="ECO:0000313" key="10">
    <source>
        <dbReference type="Proteomes" id="UP000014071"/>
    </source>
</evidence>
<organism evidence="9 10">
    <name type="scientific">Pseudozyma hubeiensis (strain SY62)</name>
    <name type="common">Yeast</name>
    <dbReference type="NCBI Taxonomy" id="1305764"/>
    <lineage>
        <taxon>Eukaryota</taxon>
        <taxon>Fungi</taxon>
        <taxon>Dikarya</taxon>
        <taxon>Basidiomycota</taxon>
        <taxon>Ustilaginomycotina</taxon>
        <taxon>Ustilaginomycetes</taxon>
        <taxon>Ustilaginales</taxon>
        <taxon>Ustilaginaceae</taxon>
        <taxon>Pseudozyma</taxon>
    </lineage>
</organism>
<sequence length="583" mass="62406">MPAAIASSSLPASNGTAKVSAPAAASSSSTSATWREKAAAKVRSRLTSIPSAWHLPSSILDHIDENSGSDVRSIPASCGILSADELKITETPAAGLLAKLQSREWTSEAVTTAFCKRAAIAHQLTNCLTEIFFDEAIAQARQLDEQYQITRQHVGPLAGLPISLKDNFNLKGKSSNLGFVAWIVDASDHDSALVKLLREQGSVLYCKTATPTAMMIAETVSNANGRTLHPANTRLTPGGSSGGESALLAMRGSPLGIGTDIGGSIRIPCSFAGLWGLKPSFGRFPTAQCKSGLAGQEAVLSINGPMCNDFEGLEIYAKTVVDAEPWHSDPKCLPIPWTPVSTAAASLPASLTLLMLTDNGICTPTPPLQRAMRHAVAKLRAAGHKVIEWDASSNAADADLFARGLSHIETFFRAEGGATVHSIMESSGEHIDWVKGLSETDPSRELSVKNMWQSQAKRSAWQTELLSRIQQLVGGKHFDAIVSPVAAEVTTTHDAYHHIFYTGCWNLMDMPAVVMPLRGVTVDKSLDAAPTGFQAKNESDRKVWNQYKPEEVDGLPICLQVVGQRLREENTLAVAKKLHDDCV</sequence>
<dbReference type="PIRSF" id="PIRSF001221">
    <property type="entry name" value="Amidase_fungi"/>
    <property type="match status" value="1"/>
</dbReference>
<dbReference type="Gene3D" id="3.90.1300.10">
    <property type="entry name" value="Amidase signature (AS) domain"/>
    <property type="match status" value="1"/>
</dbReference>